<dbReference type="EMBL" id="CP013011">
    <property type="protein sequence ID" value="ALL01256.1"/>
    <property type="molecule type" value="Genomic_DNA"/>
</dbReference>
<reference evidence="2 4" key="2">
    <citation type="submission" date="2017-05" db="EMBL/GenBank/DDBJ databases">
        <title>The draft genome of the hyperthermophilic archaeon 'Pyrodictium delaneyi strain Hulk', an iron and nitrate reducer, reveals the capacity for sulfate reduction.</title>
        <authorList>
            <person name="Demey L.M."/>
            <person name="Miller C."/>
            <person name="Manzella M."/>
            <person name="Reguera G."/>
            <person name="Kashefi K."/>
        </authorList>
    </citation>
    <scope>NUCLEOTIDE SEQUENCE [LARGE SCALE GENOMIC DNA]</scope>
    <source>
        <strain evidence="2 4">Hulk</strain>
    </source>
</reference>
<dbReference type="EMBL" id="NCQP01000001">
    <property type="protein sequence ID" value="OWJ55670.1"/>
    <property type="molecule type" value="Genomic_DNA"/>
</dbReference>
<name>A0A0P0N4U4_9CREN</name>
<dbReference type="PATRIC" id="fig|1273541.4.peg.1293"/>
<evidence type="ECO:0000313" key="1">
    <source>
        <dbReference type="EMBL" id="ALL01256.1"/>
    </source>
</evidence>
<proteinExistence type="predicted"/>
<dbReference type="OrthoDB" id="321240at2157"/>
<dbReference type="AlphaFoldDB" id="A0A0P0N4U4"/>
<evidence type="ECO:0000313" key="4">
    <source>
        <dbReference type="Proteomes" id="UP000196694"/>
    </source>
</evidence>
<evidence type="ECO:0000313" key="2">
    <source>
        <dbReference type="EMBL" id="OWJ55670.1"/>
    </source>
</evidence>
<evidence type="ECO:0000313" key="3">
    <source>
        <dbReference type="Proteomes" id="UP000058613"/>
    </source>
</evidence>
<dbReference type="STRING" id="1273541.Pyrde_1208"/>
<dbReference type="RefSeq" id="WP_055409106.1">
    <property type="nucleotide sequence ID" value="NZ_CP013011.1"/>
</dbReference>
<sequence length="221" mass="24628">MYGSKLFIPSLIAIIAMSIASAYALWSETLKVNAEVATGELDWEIMDGIIYLDGCGLPPGYGYTGGYDWNASYLPSPGALQLDKDTGCTEVELLDTDGDGDYDAMQITLHNVYPWYYTHVAFKVHNDGTIPLKIWRILLDGTYYFEINEHELQQGVEIDVTGDGQNDVLIWWGDNFGKQLHPCNSADISLDITVLQEAPQGETLTITIEFDAIAWNEYNVP</sequence>
<dbReference type="Proteomes" id="UP000058613">
    <property type="component" value="Chromosome"/>
</dbReference>
<keyword evidence="4" id="KW-1185">Reference proteome</keyword>
<reference evidence="1 3" key="1">
    <citation type="submission" date="2015-10" db="EMBL/GenBank/DDBJ databases">
        <title>Complete genome sequence of hyperthermophilic archaeon Pyrodictium delaneyi Su06.</title>
        <authorList>
            <person name="Jung J.-H."/>
            <person name="Lin J."/>
            <person name="Holden J.F."/>
            <person name="Park C.-S."/>
        </authorList>
    </citation>
    <scope>NUCLEOTIDE SEQUENCE [LARGE SCALE GENOMIC DNA]</scope>
    <source>
        <strain evidence="1 3">Su06</strain>
    </source>
</reference>
<protein>
    <submittedName>
        <fullName evidence="1">Uncharacterized protein</fullName>
    </submittedName>
</protein>
<dbReference type="InterPro" id="IPR028994">
    <property type="entry name" value="Integrin_alpha_N"/>
</dbReference>
<dbReference type="KEGG" id="pdl:Pyrde_1208"/>
<accession>A0A0P0N4U4</accession>
<dbReference type="GeneID" id="26099547"/>
<organism evidence="1 3">
    <name type="scientific">Pyrodictium delaneyi</name>
    <dbReference type="NCBI Taxonomy" id="1273541"/>
    <lineage>
        <taxon>Archaea</taxon>
        <taxon>Thermoproteota</taxon>
        <taxon>Thermoprotei</taxon>
        <taxon>Desulfurococcales</taxon>
        <taxon>Pyrodictiaceae</taxon>
        <taxon>Pyrodictium</taxon>
    </lineage>
</organism>
<gene>
    <name evidence="2" type="ORF">Pdsh_02500</name>
    <name evidence="1" type="ORF">Pyrde_1208</name>
</gene>
<dbReference type="SUPFAM" id="SSF69318">
    <property type="entry name" value="Integrin alpha N-terminal domain"/>
    <property type="match status" value="1"/>
</dbReference>
<dbReference type="Proteomes" id="UP000196694">
    <property type="component" value="Unassembled WGS sequence"/>
</dbReference>